<dbReference type="Pfam" id="PF13439">
    <property type="entry name" value="Glyco_transf_4"/>
    <property type="match status" value="1"/>
</dbReference>
<dbReference type="Pfam" id="PF00534">
    <property type="entry name" value="Glycos_transf_1"/>
    <property type="match status" value="1"/>
</dbReference>
<dbReference type="PANTHER" id="PTHR12526:SF622">
    <property type="entry name" value="GLYCOSYLTRANSFERASE (GROUP I)"/>
    <property type="match status" value="1"/>
</dbReference>
<dbReference type="EMBL" id="DTIN01000041">
    <property type="protein sequence ID" value="HFX14301.1"/>
    <property type="molecule type" value="Genomic_DNA"/>
</dbReference>
<keyword evidence="1" id="KW-0472">Membrane</keyword>
<gene>
    <name evidence="4" type="ORF">ENW00_09220</name>
</gene>
<evidence type="ECO:0000259" key="3">
    <source>
        <dbReference type="Pfam" id="PF13439"/>
    </source>
</evidence>
<dbReference type="PANTHER" id="PTHR12526">
    <property type="entry name" value="GLYCOSYLTRANSFERASE"/>
    <property type="match status" value="1"/>
</dbReference>
<evidence type="ECO:0000256" key="1">
    <source>
        <dbReference type="SAM" id="Phobius"/>
    </source>
</evidence>
<name>A0A7C3RWL1_DICTH</name>
<evidence type="ECO:0000259" key="2">
    <source>
        <dbReference type="Pfam" id="PF00534"/>
    </source>
</evidence>
<reference evidence="4" key="1">
    <citation type="journal article" date="2020" name="mSystems">
        <title>Genome- and Community-Level Interaction Insights into Carbon Utilization and Element Cycling Functions of Hydrothermarchaeota in Hydrothermal Sediment.</title>
        <authorList>
            <person name="Zhou Z."/>
            <person name="Liu Y."/>
            <person name="Xu W."/>
            <person name="Pan J."/>
            <person name="Luo Z.H."/>
            <person name="Li M."/>
        </authorList>
    </citation>
    <scope>NUCLEOTIDE SEQUENCE [LARGE SCALE GENOMIC DNA]</scope>
    <source>
        <strain evidence="4">SpSt-81</strain>
    </source>
</reference>
<protein>
    <submittedName>
        <fullName evidence="4">Glycosyltransferase WbuB</fullName>
    </submittedName>
</protein>
<dbReference type="InterPro" id="IPR028098">
    <property type="entry name" value="Glyco_trans_4-like_N"/>
</dbReference>
<organism evidence="4">
    <name type="scientific">Dictyoglomus thermophilum</name>
    <dbReference type="NCBI Taxonomy" id="14"/>
    <lineage>
        <taxon>Bacteria</taxon>
        <taxon>Pseudomonadati</taxon>
        <taxon>Dictyoglomota</taxon>
        <taxon>Dictyoglomia</taxon>
        <taxon>Dictyoglomales</taxon>
        <taxon>Dictyoglomaceae</taxon>
        <taxon>Dictyoglomus</taxon>
    </lineage>
</organism>
<feature type="transmembrane region" description="Helical" evidence="1">
    <location>
        <begin position="110"/>
        <end position="127"/>
    </location>
</feature>
<keyword evidence="4" id="KW-0808">Transferase</keyword>
<dbReference type="InterPro" id="IPR001296">
    <property type="entry name" value="Glyco_trans_1"/>
</dbReference>
<feature type="domain" description="Glycosyltransferase subfamily 4-like N-terminal" evidence="3">
    <location>
        <begin position="25"/>
        <end position="208"/>
    </location>
</feature>
<dbReference type="CDD" id="cd03794">
    <property type="entry name" value="GT4_WbuB-like"/>
    <property type="match status" value="1"/>
</dbReference>
<keyword evidence="1" id="KW-0812">Transmembrane</keyword>
<dbReference type="AlphaFoldDB" id="A0A7C3RWL1"/>
<proteinExistence type="predicted"/>
<keyword evidence="1" id="KW-1133">Transmembrane helix</keyword>
<comment type="caution">
    <text evidence="4">The sequence shown here is derived from an EMBL/GenBank/DDBJ whole genome shotgun (WGS) entry which is preliminary data.</text>
</comment>
<feature type="domain" description="Glycosyl transferase family 1" evidence="2">
    <location>
        <begin position="218"/>
        <end position="384"/>
    </location>
</feature>
<evidence type="ECO:0000313" key="4">
    <source>
        <dbReference type="EMBL" id="HFX14301.1"/>
    </source>
</evidence>
<dbReference type="GO" id="GO:0016757">
    <property type="term" value="F:glycosyltransferase activity"/>
    <property type="evidence" value="ECO:0007669"/>
    <property type="project" value="InterPro"/>
</dbReference>
<dbReference type="Gene3D" id="3.40.50.2000">
    <property type="entry name" value="Glycogen Phosphorylase B"/>
    <property type="match status" value="2"/>
</dbReference>
<sequence>MKKNIWIFNHYAITPDLPGGTRHFDFGKELVKRGYNVTIFASSFHYSLLKEIKEYKKNSYIIEDYDGVRFVWIKTFPYSRNDWRRVINMLSYSIRSYKVAKKINIEKPDIIIGSSVHLFAVFIAYLLSKKYKTPFIMEVRDLWPQTLIDMGVSKWHPFVILLGILEKFLYKKADKIIVLLPKANEYIENLGISPEKIVWIPNGVDLERFNFDIECIDLRIDKKNFVITYTGAIGKANNLDTLLETARILKDNYPEIKFLLVGNGTEKERLIQIAKENNLKNVEFRDPVPKNEIAKIINKSDVLILLVRDSPLYKYGISFNKLFDYLASGKPIIFSSNSINNPVEEAKAGITVPPDNPQALADAIIRLYKIPPEERKRMGDNGKKYVEKYYSMPVLVDRLEKIFKEL</sequence>
<accession>A0A7C3RWL1</accession>
<dbReference type="SUPFAM" id="SSF53756">
    <property type="entry name" value="UDP-Glycosyltransferase/glycogen phosphorylase"/>
    <property type="match status" value="1"/>
</dbReference>